<dbReference type="EMBL" id="JBHTHX010000114">
    <property type="protein sequence ID" value="MFD0884100.1"/>
    <property type="molecule type" value="Genomic_DNA"/>
</dbReference>
<keyword evidence="3" id="KW-1185">Reference proteome</keyword>
<protein>
    <submittedName>
        <fullName evidence="2">Uncharacterized protein</fullName>
    </submittedName>
</protein>
<organism evidence="2 3">
    <name type="scientific">Streptosporangium algeriense</name>
    <dbReference type="NCBI Taxonomy" id="1682748"/>
    <lineage>
        <taxon>Bacteria</taxon>
        <taxon>Bacillati</taxon>
        <taxon>Actinomycetota</taxon>
        <taxon>Actinomycetes</taxon>
        <taxon>Streptosporangiales</taxon>
        <taxon>Streptosporangiaceae</taxon>
        <taxon>Streptosporangium</taxon>
    </lineage>
</organism>
<reference evidence="3" key="1">
    <citation type="journal article" date="2019" name="Int. J. Syst. Evol. Microbiol.">
        <title>The Global Catalogue of Microorganisms (GCM) 10K type strain sequencing project: providing services to taxonomists for standard genome sequencing and annotation.</title>
        <authorList>
            <consortium name="The Broad Institute Genomics Platform"/>
            <consortium name="The Broad Institute Genome Sequencing Center for Infectious Disease"/>
            <person name="Wu L."/>
            <person name="Ma J."/>
        </authorList>
    </citation>
    <scope>NUCLEOTIDE SEQUENCE [LARGE SCALE GENOMIC DNA]</scope>
    <source>
        <strain evidence="3">CCUG 62974</strain>
    </source>
</reference>
<proteinExistence type="predicted"/>
<name>A0ABW3DJL6_9ACTN</name>
<dbReference type="Proteomes" id="UP001597024">
    <property type="component" value="Unassembled WGS sequence"/>
</dbReference>
<comment type="caution">
    <text evidence="2">The sequence shown here is derived from an EMBL/GenBank/DDBJ whole genome shotgun (WGS) entry which is preliminary data.</text>
</comment>
<gene>
    <name evidence="2" type="ORF">ACFQ08_05980</name>
</gene>
<evidence type="ECO:0000313" key="2">
    <source>
        <dbReference type="EMBL" id="MFD0884100.1"/>
    </source>
</evidence>
<evidence type="ECO:0000256" key="1">
    <source>
        <dbReference type="SAM" id="MobiDB-lite"/>
    </source>
</evidence>
<evidence type="ECO:0000313" key="3">
    <source>
        <dbReference type="Proteomes" id="UP001597024"/>
    </source>
</evidence>
<feature type="compositionally biased region" description="Basic residues" evidence="1">
    <location>
        <begin position="188"/>
        <end position="197"/>
    </location>
</feature>
<feature type="region of interest" description="Disordered" evidence="1">
    <location>
        <begin position="168"/>
        <end position="197"/>
    </location>
</feature>
<accession>A0ABW3DJL6</accession>
<sequence>MNDGKATVPSPTIPGWRLLISDAGRFWAFRRTPFPVEAKHAGAKADLDADTFDDIQAVIAHHEEIRPSGRRTGGAVIGRSRRCGRHRDGQPFTRVYRRLWDGPARSEAERLDRSCQWWSVLYSLGQRRFYAIAVWPTPEPLIISDDSPEGLQERMREAETAFAWRALPSHPTRRGGSHSQVPAVAPYRPRRHRRNVA</sequence>